<dbReference type="PANTHER" id="PTHR11736">
    <property type="entry name" value="MELANOMA-ASSOCIATED ANTIGEN MAGE ANTIGEN"/>
    <property type="match status" value="1"/>
</dbReference>
<keyword evidence="2" id="KW-1133">Transmembrane helix</keyword>
<dbReference type="EnsemblMetazoa" id="ENSAATROPT008146">
    <property type="protein sequence ID" value="ENSAATROPP007318"/>
    <property type="gene ID" value="ENSAATROPG006630"/>
</dbReference>
<evidence type="ECO:0000313" key="5">
    <source>
        <dbReference type="Proteomes" id="UP000075880"/>
    </source>
</evidence>
<dbReference type="Pfam" id="PF01454">
    <property type="entry name" value="MAGE"/>
    <property type="match status" value="1"/>
</dbReference>
<evidence type="ECO:0000259" key="3">
    <source>
        <dbReference type="PROSITE" id="PS50838"/>
    </source>
</evidence>
<accession>A0AAG5D9M2</accession>
<reference evidence="4" key="1">
    <citation type="submission" date="2024-04" db="UniProtKB">
        <authorList>
            <consortium name="EnsemblMetazoa"/>
        </authorList>
    </citation>
    <scope>IDENTIFICATION</scope>
    <source>
        <strain evidence="4">EBRO</strain>
    </source>
</reference>
<keyword evidence="5" id="KW-1185">Reference proteome</keyword>
<dbReference type="InterPro" id="IPR037445">
    <property type="entry name" value="MAGE"/>
</dbReference>
<sequence length="242" mass="27470">MPRQSQSHSRSSQRSQIESSARESVDERHHVANVVKTILNLSINKAIIKRSDITAIALKSDSRLFNRVIAEATEILRDVYGYELIDAENKNQKSMILCSLLETGSLLELNESYRKKYTLLFIVLGYIFMKGGAIAEGLLWEFLHTVGIEEQGEHSYFGDVKGRYESFIKQAYILRTKKSIEGMSEESTFVSWGLRAKHEVSKKNVLDAFCKIIKRKPTNFKSQYIEAYGMEGAEGGEAMVVE</sequence>
<dbReference type="InterPro" id="IPR041899">
    <property type="entry name" value="MAGE_WH2"/>
</dbReference>
<feature type="compositionally biased region" description="Low complexity" evidence="1">
    <location>
        <begin position="1"/>
        <end position="19"/>
    </location>
</feature>
<dbReference type="AlphaFoldDB" id="A0AAG5D9M2"/>
<feature type="region of interest" description="Disordered" evidence="1">
    <location>
        <begin position="1"/>
        <end position="25"/>
    </location>
</feature>
<feature type="transmembrane region" description="Helical" evidence="2">
    <location>
        <begin position="117"/>
        <end position="140"/>
    </location>
</feature>
<keyword evidence="2" id="KW-0812">Transmembrane</keyword>
<keyword evidence="2" id="KW-0472">Membrane</keyword>
<name>A0AAG5D9M2_ANOAO</name>
<dbReference type="Gene3D" id="1.10.10.1210">
    <property type="entry name" value="MAGE homology domain, winged helix WH2 motif"/>
    <property type="match status" value="1"/>
</dbReference>
<dbReference type="PROSITE" id="PS50838">
    <property type="entry name" value="MAGE"/>
    <property type="match status" value="1"/>
</dbReference>
<proteinExistence type="predicted"/>
<dbReference type="InterPro" id="IPR002190">
    <property type="entry name" value="MHD_dom"/>
</dbReference>
<organism evidence="4 5">
    <name type="scientific">Anopheles atroparvus</name>
    <name type="common">European mosquito</name>
    <dbReference type="NCBI Taxonomy" id="41427"/>
    <lineage>
        <taxon>Eukaryota</taxon>
        <taxon>Metazoa</taxon>
        <taxon>Ecdysozoa</taxon>
        <taxon>Arthropoda</taxon>
        <taxon>Hexapoda</taxon>
        <taxon>Insecta</taxon>
        <taxon>Pterygota</taxon>
        <taxon>Neoptera</taxon>
        <taxon>Endopterygota</taxon>
        <taxon>Diptera</taxon>
        <taxon>Nematocera</taxon>
        <taxon>Culicoidea</taxon>
        <taxon>Culicidae</taxon>
        <taxon>Anophelinae</taxon>
        <taxon>Anopheles</taxon>
    </lineage>
</organism>
<feature type="domain" description="MAGE" evidence="3">
    <location>
        <begin position="27"/>
        <end position="227"/>
    </location>
</feature>
<evidence type="ECO:0000256" key="1">
    <source>
        <dbReference type="SAM" id="MobiDB-lite"/>
    </source>
</evidence>
<dbReference type="Gene3D" id="1.10.10.1200">
    <property type="entry name" value="MAGE homology domain, winged helix WH1 motif"/>
    <property type="match status" value="1"/>
</dbReference>
<dbReference type="SMART" id="SM01373">
    <property type="entry name" value="MAGE"/>
    <property type="match status" value="1"/>
</dbReference>
<dbReference type="InterPro" id="IPR041898">
    <property type="entry name" value="MAGE_WH1"/>
</dbReference>
<dbReference type="GO" id="GO:0005634">
    <property type="term" value="C:nucleus"/>
    <property type="evidence" value="ECO:0007669"/>
    <property type="project" value="TreeGrafter"/>
</dbReference>
<evidence type="ECO:0000313" key="4">
    <source>
        <dbReference type="EnsemblMetazoa" id="ENSAATROPP007318"/>
    </source>
</evidence>
<dbReference type="FunFam" id="1.10.10.1210:FF:000001">
    <property type="entry name" value="melanoma-associated antigen D1"/>
    <property type="match status" value="1"/>
</dbReference>
<dbReference type="Proteomes" id="UP000075880">
    <property type="component" value="Unassembled WGS sequence"/>
</dbReference>
<evidence type="ECO:0000256" key="2">
    <source>
        <dbReference type="SAM" id="Phobius"/>
    </source>
</evidence>
<dbReference type="PANTHER" id="PTHR11736:SF14">
    <property type="entry name" value="NSE3 HOMOLOG, SMC5-SMC6 COMPLEX COMPONENT"/>
    <property type="match status" value="1"/>
</dbReference>
<protein>
    <recommendedName>
        <fullName evidence="3">MAGE domain-containing protein</fullName>
    </recommendedName>
</protein>